<evidence type="ECO:0000313" key="1">
    <source>
        <dbReference type="EMBL" id="TDT71909.1"/>
    </source>
</evidence>
<dbReference type="RefSeq" id="WP_134112502.1">
    <property type="nucleotide sequence ID" value="NZ_SOBG01000002.1"/>
</dbReference>
<gene>
    <name evidence="1" type="ORF">EV215_0601</name>
</gene>
<keyword evidence="2" id="KW-1185">Reference proteome</keyword>
<evidence type="ECO:0000313" key="2">
    <source>
        <dbReference type="Proteomes" id="UP000294678"/>
    </source>
</evidence>
<dbReference type="AlphaFoldDB" id="A0AA46I676"/>
<name>A0AA46I676_9FUSO</name>
<accession>A0AA46I676</accession>
<sequence length="135" mass="16058">MKKEEKFLEVLSEVINTMLNPFDQDIEKLEKLIVEKLIKKGYSLHEINDILDEIFKTINKEKNRAVFRMLSPFELENLSDSARDYLLNLKNKMIISEEEFENILDEINFSYYFFELEDLKNLLSLKGISENITIN</sequence>
<organism evidence="1 2">
    <name type="scientific">Hypnocyclicus thermotrophus</name>
    <dbReference type="NCBI Taxonomy" id="1627895"/>
    <lineage>
        <taxon>Bacteria</taxon>
        <taxon>Fusobacteriati</taxon>
        <taxon>Fusobacteriota</taxon>
        <taxon>Fusobacteriia</taxon>
        <taxon>Fusobacteriales</taxon>
        <taxon>Fusobacteriaceae</taxon>
        <taxon>Hypnocyclicus</taxon>
    </lineage>
</organism>
<dbReference type="Proteomes" id="UP000294678">
    <property type="component" value="Unassembled WGS sequence"/>
</dbReference>
<comment type="caution">
    <text evidence="1">The sequence shown here is derived from an EMBL/GenBank/DDBJ whole genome shotgun (WGS) entry which is preliminary data.</text>
</comment>
<reference evidence="1 2" key="1">
    <citation type="submission" date="2019-03" db="EMBL/GenBank/DDBJ databases">
        <title>Genomic Encyclopedia of Type Strains, Phase IV (KMG-IV): sequencing the most valuable type-strain genomes for metagenomic binning, comparative biology and taxonomic classification.</title>
        <authorList>
            <person name="Goeker M."/>
        </authorList>
    </citation>
    <scope>NUCLEOTIDE SEQUENCE [LARGE SCALE GENOMIC DNA]</scope>
    <source>
        <strain evidence="1 2">DSM 100055</strain>
    </source>
</reference>
<protein>
    <submittedName>
        <fullName evidence="1">Uncharacterized protein DUF494</fullName>
    </submittedName>
</protein>
<dbReference type="Pfam" id="PF04361">
    <property type="entry name" value="DUF494"/>
    <property type="match status" value="1"/>
</dbReference>
<proteinExistence type="predicted"/>
<dbReference type="InterPro" id="IPR007456">
    <property type="entry name" value="Smg"/>
</dbReference>
<dbReference type="EMBL" id="SOBG01000002">
    <property type="protein sequence ID" value="TDT71909.1"/>
    <property type="molecule type" value="Genomic_DNA"/>
</dbReference>